<dbReference type="GeneID" id="5470513"/>
<protein>
    <submittedName>
        <fullName evidence="1">Uncharacterized protein z384L</fullName>
    </submittedName>
</protein>
<dbReference type="RefSeq" id="YP_001426865.1">
    <property type="nucleotide sequence ID" value="NC_008724.1"/>
</dbReference>
<gene>
    <name evidence="1" type="primary">z384L</name>
    <name evidence="1" type="ORF">ATCV1_z384L</name>
</gene>
<reference evidence="1 2" key="1">
    <citation type="submission" date="2006-09" db="EMBL/GenBank/DDBJ databases">
        <title>Sequence and annotation of the 288-kb ATCV-1 virus that infects an endosymbiotic Chlorella strain of the heliozoon Acanthocystis turfacea.</title>
        <authorList>
            <person name="Fitzgerald L.A."/>
            <person name="Graves M.V."/>
            <person name="Li X."/>
            <person name="Pfitzner A.J.P."/>
            <person name="Hartigan J."/>
            <person name="Van Etten J.L."/>
        </authorList>
    </citation>
    <scope>NUCLEOTIDE SEQUENCE [LARGE SCALE GENOMIC DNA]</scope>
    <source>
        <strain evidence="1 2">ATCV-1</strain>
    </source>
</reference>
<dbReference type="Proteomes" id="UP000202420">
    <property type="component" value="Segment"/>
</dbReference>
<evidence type="ECO:0000313" key="2">
    <source>
        <dbReference type="Proteomes" id="UP000202420"/>
    </source>
</evidence>
<keyword evidence="2" id="KW-1185">Reference proteome</keyword>
<dbReference type="KEGG" id="vg:5470513"/>
<accession>A7K8Z4</accession>
<proteinExistence type="predicted"/>
<sequence>MCNEHVTQGFLELVATAKRHALQVANLVVEALVGHDDPLENDFTGVAGTITLGGNDHGLVAEGVAVAQRRVVHGDL</sequence>
<organism evidence="1 2">
    <name type="scientific">Chlorovirus heliozoae</name>
    <dbReference type="NCBI Taxonomy" id="322019"/>
    <lineage>
        <taxon>Viruses</taxon>
        <taxon>Varidnaviria</taxon>
        <taxon>Bamfordvirae</taxon>
        <taxon>Nucleocytoviricota</taxon>
        <taxon>Megaviricetes</taxon>
        <taxon>Algavirales</taxon>
        <taxon>Phycodnaviridae</taxon>
        <taxon>Chlorovirus</taxon>
    </lineage>
</organism>
<name>A7K8Z4_9PHYC</name>
<dbReference type="EMBL" id="EF101928">
    <property type="protein sequence ID" value="ABT16518.1"/>
    <property type="molecule type" value="Genomic_DNA"/>
</dbReference>
<evidence type="ECO:0000313" key="1">
    <source>
        <dbReference type="EMBL" id="ABT16518.1"/>
    </source>
</evidence>